<organism evidence="3 4">
    <name type="scientific">Trachymyrmex cornetzi</name>
    <dbReference type="NCBI Taxonomy" id="471704"/>
    <lineage>
        <taxon>Eukaryota</taxon>
        <taxon>Metazoa</taxon>
        <taxon>Ecdysozoa</taxon>
        <taxon>Arthropoda</taxon>
        <taxon>Hexapoda</taxon>
        <taxon>Insecta</taxon>
        <taxon>Pterygota</taxon>
        <taxon>Neoptera</taxon>
        <taxon>Endopterygota</taxon>
        <taxon>Hymenoptera</taxon>
        <taxon>Apocrita</taxon>
        <taxon>Aculeata</taxon>
        <taxon>Formicoidea</taxon>
        <taxon>Formicidae</taxon>
        <taxon>Myrmicinae</taxon>
        <taxon>Trachymyrmex</taxon>
    </lineage>
</organism>
<sequence length="149" mass="16710">MRRSLKDGKVEIVPSRSVCIKFAGQIMPKFVFLFHTKHDVSCYVPKIRICYNCYRVGHISKACRSNARCMRCGEAPHQDDKDCNQKDAPPSPPRCINCNGGHLPTSNKCSLIIRQKKDSRVGCSGEHSTLGGQKKNCARSSCAQERRQI</sequence>
<dbReference type="Gene3D" id="4.10.60.10">
    <property type="entry name" value="Zinc finger, CCHC-type"/>
    <property type="match status" value="1"/>
</dbReference>
<dbReference type="PROSITE" id="PS50158">
    <property type="entry name" value="ZF_CCHC"/>
    <property type="match status" value="1"/>
</dbReference>
<dbReference type="InterPro" id="IPR036875">
    <property type="entry name" value="Znf_CCHC_sf"/>
</dbReference>
<dbReference type="GO" id="GO:0003676">
    <property type="term" value="F:nucleic acid binding"/>
    <property type="evidence" value="ECO:0007669"/>
    <property type="project" value="InterPro"/>
</dbReference>
<proteinExistence type="predicted"/>
<dbReference type="GO" id="GO:0008270">
    <property type="term" value="F:zinc ion binding"/>
    <property type="evidence" value="ECO:0007669"/>
    <property type="project" value="UniProtKB-KW"/>
</dbReference>
<evidence type="ECO:0000259" key="2">
    <source>
        <dbReference type="PROSITE" id="PS50158"/>
    </source>
</evidence>
<dbReference type="Proteomes" id="UP000078492">
    <property type="component" value="Unassembled WGS sequence"/>
</dbReference>
<name>A0A151IW60_9HYME</name>
<keyword evidence="1" id="KW-0863">Zinc-finger</keyword>
<dbReference type="AlphaFoldDB" id="A0A151IW60"/>
<evidence type="ECO:0000313" key="3">
    <source>
        <dbReference type="EMBL" id="KYN12065.1"/>
    </source>
</evidence>
<dbReference type="InterPro" id="IPR001878">
    <property type="entry name" value="Znf_CCHC"/>
</dbReference>
<dbReference type="EMBL" id="KQ980873">
    <property type="protein sequence ID" value="KYN12065.1"/>
    <property type="molecule type" value="Genomic_DNA"/>
</dbReference>
<gene>
    <name evidence="3" type="ORF">ALC57_15774</name>
</gene>
<dbReference type="SUPFAM" id="SSF57756">
    <property type="entry name" value="Retrovirus zinc finger-like domains"/>
    <property type="match status" value="1"/>
</dbReference>
<evidence type="ECO:0000313" key="4">
    <source>
        <dbReference type="Proteomes" id="UP000078492"/>
    </source>
</evidence>
<keyword evidence="1" id="KW-0862">Zinc</keyword>
<protein>
    <recommendedName>
        <fullName evidence="2">CCHC-type domain-containing protein</fullName>
    </recommendedName>
</protein>
<reference evidence="3 4" key="1">
    <citation type="submission" date="2015-09" db="EMBL/GenBank/DDBJ databases">
        <title>Trachymyrmex cornetzi WGS genome.</title>
        <authorList>
            <person name="Nygaard S."/>
            <person name="Hu H."/>
            <person name="Boomsma J."/>
            <person name="Zhang G."/>
        </authorList>
    </citation>
    <scope>NUCLEOTIDE SEQUENCE [LARGE SCALE GENOMIC DNA]</scope>
    <source>
        <strain evidence="3">Tcor2-1</strain>
        <tissue evidence="3">Whole body</tissue>
    </source>
</reference>
<keyword evidence="4" id="KW-1185">Reference proteome</keyword>
<keyword evidence="1" id="KW-0479">Metal-binding</keyword>
<evidence type="ECO:0000256" key="1">
    <source>
        <dbReference type="PROSITE-ProRule" id="PRU00047"/>
    </source>
</evidence>
<feature type="domain" description="CCHC-type" evidence="2">
    <location>
        <begin position="50"/>
        <end position="65"/>
    </location>
</feature>
<accession>A0A151IW60</accession>